<protein>
    <submittedName>
        <fullName evidence="1">Uncharacterized protein</fullName>
    </submittedName>
</protein>
<evidence type="ECO:0000313" key="2">
    <source>
        <dbReference type="Proteomes" id="UP000278962"/>
    </source>
</evidence>
<gene>
    <name evidence="1" type="ORF">C8N24_0688</name>
</gene>
<organism evidence="1 2">
    <name type="scientific">Solirubrobacter pauli</name>
    <dbReference type="NCBI Taxonomy" id="166793"/>
    <lineage>
        <taxon>Bacteria</taxon>
        <taxon>Bacillati</taxon>
        <taxon>Actinomycetota</taxon>
        <taxon>Thermoleophilia</taxon>
        <taxon>Solirubrobacterales</taxon>
        <taxon>Solirubrobacteraceae</taxon>
        <taxon>Solirubrobacter</taxon>
    </lineage>
</organism>
<reference evidence="1 2" key="1">
    <citation type="submission" date="2018-10" db="EMBL/GenBank/DDBJ databases">
        <title>Genomic Encyclopedia of Archaeal and Bacterial Type Strains, Phase II (KMG-II): from individual species to whole genera.</title>
        <authorList>
            <person name="Goeker M."/>
        </authorList>
    </citation>
    <scope>NUCLEOTIDE SEQUENCE [LARGE SCALE GENOMIC DNA]</scope>
    <source>
        <strain evidence="1 2">DSM 14954</strain>
    </source>
</reference>
<name>A0A660LAH0_9ACTN</name>
<evidence type="ECO:0000313" key="1">
    <source>
        <dbReference type="EMBL" id="RKQ90873.1"/>
    </source>
</evidence>
<sequence length="142" mass="15371">MGRGLKPKPEDEQILKSVRGGSLSMPLWGVSLSEDFARAHGEQWLFVTQGAFHGVPAWQHSGIKQGERELIVGGVYEVLDAARITTVPSVVRLREIGSLWPPAQHTPGTWSVEERWDCGALNRPPVTYTNDDGADAGAAAAN</sequence>
<dbReference type="EMBL" id="RBIL01000001">
    <property type="protein sequence ID" value="RKQ90873.1"/>
    <property type="molecule type" value="Genomic_DNA"/>
</dbReference>
<comment type="caution">
    <text evidence="1">The sequence shown here is derived from an EMBL/GenBank/DDBJ whole genome shotgun (WGS) entry which is preliminary data.</text>
</comment>
<dbReference type="OrthoDB" id="5180418at2"/>
<dbReference type="AlphaFoldDB" id="A0A660LAH0"/>
<dbReference type="RefSeq" id="WP_121248008.1">
    <property type="nucleotide sequence ID" value="NZ_RBIL01000001.1"/>
</dbReference>
<proteinExistence type="predicted"/>
<keyword evidence="2" id="KW-1185">Reference proteome</keyword>
<accession>A0A660LAH0</accession>
<dbReference type="Proteomes" id="UP000278962">
    <property type="component" value="Unassembled WGS sequence"/>
</dbReference>